<dbReference type="Proteomes" id="UP000729701">
    <property type="component" value="Unassembled WGS sequence"/>
</dbReference>
<dbReference type="AlphaFoldDB" id="A0A951USY0"/>
<evidence type="ECO:0000313" key="2">
    <source>
        <dbReference type="Proteomes" id="UP000729701"/>
    </source>
</evidence>
<proteinExistence type="predicted"/>
<comment type="caution">
    <text evidence="1">The sequence shown here is derived from an EMBL/GenBank/DDBJ whole genome shotgun (WGS) entry which is preliminary data.</text>
</comment>
<accession>A0A951USY0</accession>
<gene>
    <name evidence="1" type="ORF">KME60_13235</name>
</gene>
<dbReference type="EMBL" id="JAHHGZ010000012">
    <property type="protein sequence ID" value="MBW4668354.1"/>
    <property type="molecule type" value="Genomic_DNA"/>
</dbReference>
<evidence type="ECO:0000313" key="1">
    <source>
        <dbReference type="EMBL" id="MBW4668354.1"/>
    </source>
</evidence>
<reference evidence="1" key="2">
    <citation type="journal article" date="2022" name="Microbiol. Resour. Announc.">
        <title>Metagenome Sequencing to Explore Phylogenomics of Terrestrial Cyanobacteria.</title>
        <authorList>
            <person name="Ward R.D."/>
            <person name="Stajich J.E."/>
            <person name="Johansen J.R."/>
            <person name="Huntemann M."/>
            <person name="Clum A."/>
            <person name="Foster B."/>
            <person name="Foster B."/>
            <person name="Roux S."/>
            <person name="Palaniappan K."/>
            <person name="Varghese N."/>
            <person name="Mukherjee S."/>
            <person name="Reddy T.B.K."/>
            <person name="Daum C."/>
            <person name="Copeland A."/>
            <person name="Chen I.A."/>
            <person name="Ivanova N.N."/>
            <person name="Kyrpides N.C."/>
            <person name="Shapiro N."/>
            <person name="Eloe-Fadrosh E.A."/>
            <person name="Pietrasiak N."/>
        </authorList>
    </citation>
    <scope>NUCLEOTIDE SEQUENCE</scope>
    <source>
        <strain evidence="1">GSE-NOS-MK-12-04C</strain>
    </source>
</reference>
<protein>
    <submittedName>
        <fullName evidence="1">Uncharacterized protein</fullName>
    </submittedName>
</protein>
<sequence length="90" mass="10365">MPPYTNNLKHLCEELRCLDLFLEQAIKQFPASRQQNIPGQFLGLLMSPGNPVMLRVTNLSSKLSKNTDKAFVRRLHFSIEFPFPDEQQSC</sequence>
<reference evidence="1" key="1">
    <citation type="submission" date="2021-05" db="EMBL/GenBank/DDBJ databases">
        <authorList>
            <person name="Pietrasiak N."/>
            <person name="Ward R."/>
            <person name="Stajich J.E."/>
            <person name="Kurbessoian T."/>
        </authorList>
    </citation>
    <scope>NUCLEOTIDE SEQUENCE</scope>
    <source>
        <strain evidence="1">GSE-NOS-MK-12-04C</strain>
    </source>
</reference>
<organism evidence="1 2">
    <name type="scientific">Cyanomargarita calcarea GSE-NOS-MK-12-04C</name>
    <dbReference type="NCBI Taxonomy" id="2839659"/>
    <lineage>
        <taxon>Bacteria</taxon>
        <taxon>Bacillati</taxon>
        <taxon>Cyanobacteriota</taxon>
        <taxon>Cyanophyceae</taxon>
        <taxon>Nostocales</taxon>
        <taxon>Cyanomargaritaceae</taxon>
        <taxon>Cyanomargarita</taxon>
    </lineage>
</organism>
<name>A0A951USY0_9CYAN</name>